<feature type="compositionally biased region" description="Basic and acidic residues" evidence="4">
    <location>
        <begin position="1"/>
        <end position="16"/>
    </location>
</feature>
<dbReference type="SMART" id="SM01328">
    <property type="entry name" value="zf-3CxxC"/>
    <property type="match status" value="1"/>
</dbReference>
<dbReference type="InterPro" id="IPR057809">
    <property type="entry name" value="ZCCHC24_C"/>
</dbReference>
<keyword evidence="1" id="KW-0479">Metal-binding</keyword>
<dbReference type="Proteomes" id="UP000515129">
    <property type="component" value="Chromosome 37"/>
</dbReference>
<dbReference type="InterPro" id="IPR033446">
    <property type="entry name" value="ZCCHC24_Znf-3CxxC"/>
</dbReference>
<feature type="compositionally biased region" description="Polar residues" evidence="4">
    <location>
        <begin position="25"/>
        <end position="36"/>
    </location>
</feature>
<protein>
    <submittedName>
        <fullName evidence="7">Zinc finger CCHC domain-containing protein 24-like isoform X1</fullName>
    </submittedName>
</protein>
<dbReference type="RefSeq" id="XP_026077983.1">
    <property type="nucleotide sequence ID" value="XM_026222198.1"/>
</dbReference>
<evidence type="ECO:0000256" key="1">
    <source>
        <dbReference type="ARBA" id="ARBA00022723"/>
    </source>
</evidence>
<evidence type="ECO:0000259" key="5">
    <source>
        <dbReference type="SMART" id="SM01328"/>
    </source>
</evidence>
<sequence>METRPRQKHDQARDQGRQPTKRVQGKQSKSGQAKNNQKIEKEFKDHPKGKGLTPYQGKKRCFGEYECSKCKRKWTSGNSWADMGQECIKCHINIYPYKQSPLEKPDGLDVSDPRKEHPQHLCEKCMVLGYYCRRVQ</sequence>
<keyword evidence="3" id="KW-0862">Zinc</keyword>
<dbReference type="InterPro" id="IPR027377">
    <property type="entry name" value="ZAR1/RTP1-5-like_Znf-3CxxC"/>
</dbReference>
<evidence type="ECO:0000256" key="3">
    <source>
        <dbReference type="ARBA" id="ARBA00022833"/>
    </source>
</evidence>
<feature type="compositionally biased region" description="Basic and acidic residues" evidence="4">
    <location>
        <begin position="37"/>
        <end position="48"/>
    </location>
</feature>
<dbReference type="KEGG" id="caua:113055828"/>
<reference evidence="7" key="1">
    <citation type="submission" date="2025-08" db="UniProtKB">
        <authorList>
            <consortium name="RefSeq"/>
        </authorList>
    </citation>
    <scope>IDENTIFICATION</scope>
    <source>
        <strain evidence="7">Wakin</strain>
        <tissue evidence="7">Muscle</tissue>
    </source>
</reference>
<evidence type="ECO:0000313" key="6">
    <source>
        <dbReference type="Proteomes" id="UP000515129"/>
    </source>
</evidence>
<feature type="region of interest" description="Disordered" evidence="4">
    <location>
        <begin position="1"/>
        <end position="51"/>
    </location>
</feature>
<keyword evidence="6" id="KW-1185">Reference proteome</keyword>
<feature type="domain" description="3CxxC-type" evidence="5">
    <location>
        <begin position="60"/>
        <end position="128"/>
    </location>
</feature>
<dbReference type="GeneID" id="113055828"/>
<dbReference type="GO" id="GO:0008270">
    <property type="term" value="F:zinc ion binding"/>
    <property type="evidence" value="ECO:0007669"/>
    <property type="project" value="UniProtKB-KW"/>
</dbReference>
<evidence type="ECO:0000313" key="7">
    <source>
        <dbReference type="RefSeq" id="XP_026077983.1"/>
    </source>
</evidence>
<evidence type="ECO:0000256" key="2">
    <source>
        <dbReference type="ARBA" id="ARBA00022771"/>
    </source>
</evidence>
<accession>A0A6P6L0C3</accession>
<gene>
    <name evidence="7" type="primary">LOC113055828</name>
</gene>
<name>A0A6P6L0C3_CARAU</name>
<proteinExistence type="predicted"/>
<keyword evidence="2" id="KW-0863">Zinc-finger</keyword>
<dbReference type="Pfam" id="PF23490">
    <property type="entry name" value="ZCCHC24_C"/>
    <property type="match status" value="1"/>
</dbReference>
<dbReference type="OrthoDB" id="10038672at2759"/>
<dbReference type="AlphaFoldDB" id="A0A6P6L0C3"/>
<organism evidence="6 7">
    <name type="scientific">Carassius auratus</name>
    <name type="common">Goldfish</name>
    <dbReference type="NCBI Taxonomy" id="7957"/>
    <lineage>
        <taxon>Eukaryota</taxon>
        <taxon>Metazoa</taxon>
        <taxon>Chordata</taxon>
        <taxon>Craniata</taxon>
        <taxon>Vertebrata</taxon>
        <taxon>Euteleostomi</taxon>
        <taxon>Actinopterygii</taxon>
        <taxon>Neopterygii</taxon>
        <taxon>Teleostei</taxon>
        <taxon>Ostariophysi</taxon>
        <taxon>Cypriniformes</taxon>
        <taxon>Cyprinidae</taxon>
        <taxon>Cyprininae</taxon>
        <taxon>Carassius</taxon>
    </lineage>
</organism>
<evidence type="ECO:0000256" key="4">
    <source>
        <dbReference type="SAM" id="MobiDB-lite"/>
    </source>
</evidence>
<dbReference type="Pfam" id="PF17180">
    <property type="entry name" value="Zn_ribbon_3CxxC_2"/>
    <property type="match status" value="1"/>
</dbReference>